<feature type="region of interest" description="Disordered" evidence="1">
    <location>
        <begin position="286"/>
        <end position="307"/>
    </location>
</feature>
<protein>
    <submittedName>
        <fullName evidence="2">Uncharacterized protein</fullName>
    </submittedName>
</protein>
<dbReference type="RefSeq" id="XP_060291035.1">
    <property type="nucleotide sequence ID" value="XM_060447169.1"/>
</dbReference>
<dbReference type="AlphaFoldDB" id="A0AA39ZYE0"/>
<proteinExistence type="predicted"/>
<feature type="compositionally biased region" description="Polar residues" evidence="1">
    <location>
        <begin position="293"/>
        <end position="307"/>
    </location>
</feature>
<keyword evidence="3" id="KW-1185">Reference proteome</keyword>
<evidence type="ECO:0000256" key="1">
    <source>
        <dbReference type="SAM" id="MobiDB-lite"/>
    </source>
</evidence>
<accession>A0AA39ZYE0</accession>
<feature type="region of interest" description="Disordered" evidence="1">
    <location>
        <begin position="19"/>
        <end position="76"/>
    </location>
</feature>
<organism evidence="2 3">
    <name type="scientific">Lasiosphaeria miniovina</name>
    <dbReference type="NCBI Taxonomy" id="1954250"/>
    <lineage>
        <taxon>Eukaryota</taxon>
        <taxon>Fungi</taxon>
        <taxon>Dikarya</taxon>
        <taxon>Ascomycota</taxon>
        <taxon>Pezizomycotina</taxon>
        <taxon>Sordariomycetes</taxon>
        <taxon>Sordariomycetidae</taxon>
        <taxon>Sordariales</taxon>
        <taxon>Lasiosphaeriaceae</taxon>
        <taxon>Lasiosphaeria</taxon>
    </lineage>
</organism>
<evidence type="ECO:0000313" key="3">
    <source>
        <dbReference type="Proteomes" id="UP001172101"/>
    </source>
</evidence>
<name>A0AA39ZYE0_9PEZI</name>
<dbReference type="GeneID" id="85330439"/>
<feature type="compositionally biased region" description="Basic and acidic residues" evidence="1">
    <location>
        <begin position="20"/>
        <end position="33"/>
    </location>
</feature>
<sequence>MANGSMWVGNATKQEVFRVLGRELHGQSRKLGEAEEPAPQAPTEGKNREPRRKKLRTDGWATSGKDKGVVKSGKGSTDDKILVSKRLLNNVLAGEDGAVIAGGGRGCGGRGGGRGRGSPAAPRVDEDGAPLTSTRARLSALPVNRFAEVEMYFTVSVSKHEKPMRALAISKGRSTLSPVIQKNRPDQSGRIEQTSIMDLLEYSQSEHTLSPARQSVLQTTDLTALCERSWHSDYGTESSAPGLQVLTGLCCVFEFPNDHDETAAPAPVVAVLALVVMWMTTAVGSGSIAKGTRTPSSTTTFANFEKE</sequence>
<feature type="region of interest" description="Disordered" evidence="1">
    <location>
        <begin position="108"/>
        <end position="129"/>
    </location>
</feature>
<gene>
    <name evidence="2" type="ORF">B0T26DRAFT_805864</name>
</gene>
<comment type="caution">
    <text evidence="2">The sequence shown here is derived from an EMBL/GenBank/DDBJ whole genome shotgun (WGS) entry which is preliminary data.</text>
</comment>
<evidence type="ECO:0000313" key="2">
    <source>
        <dbReference type="EMBL" id="KAK0705941.1"/>
    </source>
</evidence>
<dbReference type="Proteomes" id="UP001172101">
    <property type="component" value="Unassembled WGS sequence"/>
</dbReference>
<dbReference type="EMBL" id="JAUIRO010000007">
    <property type="protein sequence ID" value="KAK0705941.1"/>
    <property type="molecule type" value="Genomic_DNA"/>
</dbReference>
<reference evidence="2" key="1">
    <citation type="submission" date="2023-06" db="EMBL/GenBank/DDBJ databases">
        <title>Genome-scale phylogeny and comparative genomics of the fungal order Sordariales.</title>
        <authorList>
            <consortium name="Lawrence Berkeley National Laboratory"/>
            <person name="Hensen N."/>
            <person name="Bonometti L."/>
            <person name="Westerberg I."/>
            <person name="Brannstrom I.O."/>
            <person name="Guillou S."/>
            <person name="Cros-Aarteil S."/>
            <person name="Calhoun S."/>
            <person name="Haridas S."/>
            <person name="Kuo A."/>
            <person name="Mondo S."/>
            <person name="Pangilinan J."/>
            <person name="Riley R."/>
            <person name="LaButti K."/>
            <person name="Andreopoulos B."/>
            <person name="Lipzen A."/>
            <person name="Chen C."/>
            <person name="Yanf M."/>
            <person name="Daum C."/>
            <person name="Ng V."/>
            <person name="Clum A."/>
            <person name="Steindorff A."/>
            <person name="Ohm R."/>
            <person name="Martin F."/>
            <person name="Silar P."/>
            <person name="Natvig D."/>
            <person name="Lalanne C."/>
            <person name="Gautier V."/>
            <person name="Ament-velasquez S.L."/>
            <person name="Kruys A."/>
            <person name="Hutchinson M.I."/>
            <person name="Powell A.J."/>
            <person name="Barry K."/>
            <person name="Miller A.N."/>
            <person name="Grigoriev I.V."/>
            <person name="Debuchy R."/>
            <person name="Gladieux P."/>
            <person name="Thoren M.H."/>
            <person name="Johannesson H."/>
        </authorList>
    </citation>
    <scope>NUCLEOTIDE SEQUENCE</scope>
    <source>
        <strain evidence="2">SMH2392-1A</strain>
    </source>
</reference>